<organism evidence="1 2">
    <name type="scientific">Acaulospora colombiana</name>
    <dbReference type="NCBI Taxonomy" id="27376"/>
    <lineage>
        <taxon>Eukaryota</taxon>
        <taxon>Fungi</taxon>
        <taxon>Fungi incertae sedis</taxon>
        <taxon>Mucoromycota</taxon>
        <taxon>Glomeromycotina</taxon>
        <taxon>Glomeromycetes</taxon>
        <taxon>Diversisporales</taxon>
        <taxon>Acaulosporaceae</taxon>
        <taxon>Acaulospora</taxon>
    </lineage>
</organism>
<comment type="caution">
    <text evidence="1">The sequence shown here is derived from an EMBL/GenBank/DDBJ whole genome shotgun (WGS) entry which is preliminary data.</text>
</comment>
<dbReference type="Proteomes" id="UP000789525">
    <property type="component" value="Unassembled WGS sequence"/>
</dbReference>
<sequence length="293" mass="34108">MPVENPTLRAELQLLAPQKERKPENNKSGGSQSKRLRVEIPHDLNLDRIYNPKYSVLQLMSTRRRPRPSSNPPRPPNAYFLLKNCYMLELRALGYRYTMPELCIQSKRVWRECPQEVKDRYDKIQLQVQCIHNEMYPGYKFRPKKRNTFKMHVFPNKMNENVSSFSTTNYLNANHPPLENYLSSEPGFSSAASEGSNLETNSPVISETFQPTLSSSDPTLVQINYDNAEENHRQILTSGYQQEDEFVQYNATDCLFYSFYLGESYDFFGISYDGTYVNSADSLDYYPHHSLEN</sequence>
<protein>
    <submittedName>
        <fullName evidence="1">11195_t:CDS:1</fullName>
    </submittedName>
</protein>
<name>A0ACA9M0F2_9GLOM</name>
<proteinExistence type="predicted"/>
<evidence type="ECO:0000313" key="1">
    <source>
        <dbReference type="EMBL" id="CAG8562539.1"/>
    </source>
</evidence>
<gene>
    <name evidence="1" type="ORF">ACOLOM_LOCUS5292</name>
</gene>
<keyword evidence="2" id="KW-1185">Reference proteome</keyword>
<dbReference type="EMBL" id="CAJVPT010009528">
    <property type="protein sequence ID" value="CAG8562539.1"/>
    <property type="molecule type" value="Genomic_DNA"/>
</dbReference>
<accession>A0ACA9M0F2</accession>
<evidence type="ECO:0000313" key="2">
    <source>
        <dbReference type="Proteomes" id="UP000789525"/>
    </source>
</evidence>
<reference evidence="1" key="1">
    <citation type="submission" date="2021-06" db="EMBL/GenBank/DDBJ databases">
        <authorList>
            <person name="Kallberg Y."/>
            <person name="Tangrot J."/>
            <person name="Rosling A."/>
        </authorList>
    </citation>
    <scope>NUCLEOTIDE SEQUENCE</scope>
    <source>
        <strain evidence="1">CL356</strain>
    </source>
</reference>